<dbReference type="PROSITE" id="PS51257">
    <property type="entry name" value="PROKAR_LIPOPROTEIN"/>
    <property type="match status" value="1"/>
</dbReference>
<dbReference type="InterPro" id="IPR006059">
    <property type="entry name" value="SBP"/>
</dbReference>
<name>A0A402AJ08_9CHLR</name>
<dbReference type="AlphaFoldDB" id="A0A402AJ08"/>
<dbReference type="Proteomes" id="UP000287188">
    <property type="component" value="Unassembled WGS sequence"/>
</dbReference>
<dbReference type="PANTHER" id="PTHR30061">
    <property type="entry name" value="MALTOSE-BINDING PERIPLASMIC PROTEIN"/>
    <property type="match status" value="1"/>
</dbReference>
<evidence type="ECO:0000256" key="4">
    <source>
        <dbReference type="SAM" id="SignalP"/>
    </source>
</evidence>
<evidence type="ECO:0000256" key="3">
    <source>
        <dbReference type="ARBA" id="ARBA00022729"/>
    </source>
</evidence>
<dbReference type="GO" id="GO:1901982">
    <property type="term" value="F:maltose binding"/>
    <property type="evidence" value="ECO:0007669"/>
    <property type="project" value="TreeGrafter"/>
</dbReference>
<organism evidence="5 6">
    <name type="scientific">Dictyobacter kobayashii</name>
    <dbReference type="NCBI Taxonomy" id="2014872"/>
    <lineage>
        <taxon>Bacteria</taxon>
        <taxon>Bacillati</taxon>
        <taxon>Chloroflexota</taxon>
        <taxon>Ktedonobacteria</taxon>
        <taxon>Ktedonobacterales</taxon>
        <taxon>Dictyobacteraceae</taxon>
        <taxon>Dictyobacter</taxon>
    </lineage>
</organism>
<dbReference type="CDD" id="cd14748">
    <property type="entry name" value="PBP2_UgpB"/>
    <property type="match status" value="1"/>
</dbReference>
<sequence>MKRKFATFTPFFFIFALLMAACGGTSGGGSSTNNGGGNNGVSQQGITSGNHYINCPSNTTTTAAAPESGTVTLTVSGWTSTPAEDALVQKNLQNFEAAHPNIKVKWSPITGDYPTKMRANVASNTVPDVFYLQPSMSSSYISSGKLLNLSPYMAKTGVKADDYYSALVNPFTCTSGQVYGLPKDWNSLGVFYNKQLFKDAGVAAPSANWTWSDMQNDAQKLTKNPGKSDGTYGITLSADASRWGAFLLANGGNVLSKDGTQAAFNNDAGVKALEYYDSFFKNNTGILPTTVGASYSGDAFGKGKAAMVIEGGWLIPYLQSTYANTQYGIAPMPTAPNGKQGNLTFTNAWAASGDTKHPEAAWELIKYMTGSTVQESQLNAGFALPTLKSLANAPYFTSHPEFKVLFDAAPYSYADYYGPQDATIHTDLSNAIDAVVLNKQSAQAALNDAATRINNQLQNG</sequence>
<dbReference type="RefSeq" id="WP_126550763.1">
    <property type="nucleotide sequence ID" value="NZ_BIFS01000001.1"/>
</dbReference>
<reference evidence="6" key="1">
    <citation type="submission" date="2018-12" db="EMBL/GenBank/DDBJ databases">
        <title>Tengunoibacter tsumagoiensis gen. nov., sp. nov., Dictyobacter kobayashii sp. nov., D. alpinus sp. nov., and D. joshuensis sp. nov. and description of Dictyobacteraceae fam. nov. within the order Ktedonobacterales isolated from Tengu-no-mugimeshi.</title>
        <authorList>
            <person name="Wang C.M."/>
            <person name="Zheng Y."/>
            <person name="Sakai Y."/>
            <person name="Toyoda A."/>
            <person name="Minakuchi Y."/>
            <person name="Abe K."/>
            <person name="Yokota A."/>
            <person name="Yabe S."/>
        </authorList>
    </citation>
    <scope>NUCLEOTIDE SEQUENCE [LARGE SCALE GENOMIC DNA]</scope>
    <source>
        <strain evidence="6">Uno11</strain>
    </source>
</reference>
<dbReference type="Pfam" id="PF01547">
    <property type="entry name" value="SBP_bac_1"/>
    <property type="match status" value="1"/>
</dbReference>
<evidence type="ECO:0000313" key="6">
    <source>
        <dbReference type="Proteomes" id="UP000287188"/>
    </source>
</evidence>
<evidence type="ECO:0000256" key="2">
    <source>
        <dbReference type="ARBA" id="ARBA00022448"/>
    </source>
</evidence>
<dbReference type="OrthoDB" id="362670at2"/>
<comment type="similarity">
    <text evidence="1">Belongs to the bacterial solute-binding protein 1 family.</text>
</comment>
<comment type="caution">
    <text evidence="5">The sequence shown here is derived from an EMBL/GenBank/DDBJ whole genome shotgun (WGS) entry which is preliminary data.</text>
</comment>
<dbReference type="EMBL" id="BIFS01000001">
    <property type="protein sequence ID" value="GCE19040.1"/>
    <property type="molecule type" value="Genomic_DNA"/>
</dbReference>
<dbReference type="Gene3D" id="3.40.190.10">
    <property type="entry name" value="Periplasmic binding protein-like II"/>
    <property type="match status" value="1"/>
</dbReference>
<keyword evidence="2" id="KW-0813">Transport</keyword>
<keyword evidence="6" id="KW-1185">Reference proteome</keyword>
<proteinExistence type="inferred from homology"/>
<dbReference type="GO" id="GO:0055052">
    <property type="term" value="C:ATP-binding cassette (ABC) transporter complex, substrate-binding subunit-containing"/>
    <property type="evidence" value="ECO:0007669"/>
    <property type="project" value="TreeGrafter"/>
</dbReference>
<dbReference type="SUPFAM" id="SSF53850">
    <property type="entry name" value="Periplasmic binding protein-like II"/>
    <property type="match status" value="1"/>
</dbReference>
<dbReference type="GO" id="GO:0015768">
    <property type="term" value="P:maltose transport"/>
    <property type="evidence" value="ECO:0007669"/>
    <property type="project" value="TreeGrafter"/>
</dbReference>
<dbReference type="PANTHER" id="PTHR30061:SF50">
    <property type="entry name" value="MALTOSE_MALTODEXTRIN-BINDING PERIPLASMIC PROTEIN"/>
    <property type="match status" value="1"/>
</dbReference>
<protein>
    <submittedName>
        <fullName evidence="5">ABC transporter substrate-binding protein</fullName>
    </submittedName>
</protein>
<gene>
    <name evidence="5" type="ORF">KDK_28400</name>
</gene>
<evidence type="ECO:0000313" key="5">
    <source>
        <dbReference type="EMBL" id="GCE19040.1"/>
    </source>
</evidence>
<keyword evidence="3 4" id="KW-0732">Signal</keyword>
<evidence type="ECO:0000256" key="1">
    <source>
        <dbReference type="ARBA" id="ARBA00008520"/>
    </source>
</evidence>
<feature type="chain" id="PRO_5019237430" evidence="4">
    <location>
        <begin position="21"/>
        <end position="460"/>
    </location>
</feature>
<accession>A0A402AJ08</accession>
<feature type="signal peptide" evidence="4">
    <location>
        <begin position="1"/>
        <end position="20"/>
    </location>
</feature>
<dbReference type="GO" id="GO:0042956">
    <property type="term" value="P:maltodextrin transmembrane transport"/>
    <property type="evidence" value="ECO:0007669"/>
    <property type="project" value="TreeGrafter"/>
</dbReference>